<comment type="caution">
    <text evidence="1">The sequence shown here is derived from an EMBL/GenBank/DDBJ whole genome shotgun (WGS) entry which is preliminary data.</text>
</comment>
<evidence type="ECO:0008006" key="3">
    <source>
        <dbReference type="Google" id="ProtNLM"/>
    </source>
</evidence>
<dbReference type="Proteomes" id="UP000189337">
    <property type="component" value="Unassembled WGS sequence"/>
</dbReference>
<name>A0AB73M3V7_9LEPT</name>
<evidence type="ECO:0000313" key="1">
    <source>
        <dbReference type="EMBL" id="ONF92550.1"/>
    </source>
</evidence>
<accession>A0AB73M3V7</accession>
<dbReference type="EMBL" id="MTSU01000011">
    <property type="protein sequence ID" value="ONF92550.1"/>
    <property type="molecule type" value="Genomic_DNA"/>
</dbReference>
<sequence>MKFLTSKINVKPCPNCNHWFGIKTHKRYVRDENIWFFKIECKSCNLSTKEFMLLDEAKMDWNKLPQN</sequence>
<gene>
    <name evidence="1" type="ORF">BWD14_12735</name>
</gene>
<protein>
    <recommendedName>
        <fullName evidence="3">Restriction alleviation protein, Lar family</fullName>
    </recommendedName>
</protein>
<evidence type="ECO:0000313" key="2">
    <source>
        <dbReference type="Proteomes" id="UP000189337"/>
    </source>
</evidence>
<proteinExistence type="predicted"/>
<organism evidence="1 2">
    <name type="scientific">Leptospira santarosai</name>
    <dbReference type="NCBI Taxonomy" id="28183"/>
    <lineage>
        <taxon>Bacteria</taxon>
        <taxon>Pseudomonadati</taxon>
        <taxon>Spirochaetota</taxon>
        <taxon>Spirochaetia</taxon>
        <taxon>Leptospirales</taxon>
        <taxon>Leptospiraceae</taxon>
        <taxon>Leptospira</taxon>
    </lineage>
</organism>
<dbReference type="AlphaFoldDB" id="A0AB73M3V7"/>
<reference evidence="1 2" key="1">
    <citation type="submission" date="2017-01" db="EMBL/GenBank/DDBJ databases">
        <title>Comparative genomic analysis of Brazilian Leptospira santarosai.</title>
        <authorList>
            <person name="Moreno L.Z."/>
            <person name="Miraglia F."/>
            <person name="Kremer F.S."/>
            <person name="Eslabao M.R."/>
            <person name="Lilenbaum W."/>
            <person name="Dellagostin O.A."/>
            <person name="Moreno A.M."/>
        </authorList>
    </citation>
    <scope>NUCLEOTIDE SEQUENCE [LARGE SCALE GENOMIC DNA]</scope>
    <source>
        <strain evidence="1 2">M52/8-19</strain>
    </source>
</reference>